<dbReference type="EMBL" id="JAPFFI010000027">
    <property type="protein sequence ID" value="KAJ6301583.1"/>
    <property type="molecule type" value="Genomic_DNA"/>
</dbReference>
<gene>
    <name evidence="2" type="ORF">OIU77_015815</name>
</gene>
<evidence type="ECO:0000313" key="2">
    <source>
        <dbReference type="EMBL" id="KAJ6301583.1"/>
    </source>
</evidence>
<reference evidence="2" key="2">
    <citation type="journal article" date="2023" name="Int. J. Mol. Sci.">
        <title>De Novo Assembly and Annotation of 11 Diverse Shrub Willow (Salix) Genomes Reveals Novel Gene Organization in Sex-Linked Regions.</title>
        <authorList>
            <person name="Hyden B."/>
            <person name="Feng K."/>
            <person name="Yates T.B."/>
            <person name="Jawdy S."/>
            <person name="Cereghino C."/>
            <person name="Smart L.B."/>
            <person name="Muchero W."/>
        </authorList>
    </citation>
    <scope>NUCLEOTIDE SEQUENCE</scope>
    <source>
        <tissue evidence="2">Shoot tip</tissue>
    </source>
</reference>
<proteinExistence type="predicted"/>
<name>A0ABQ8ZIH6_9ROSI</name>
<reference evidence="2" key="1">
    <citation type="submission" date="2022-10" db="EMBL/GenBank/DDBJ databases">
        <authorList>
            <person name="Hyden B.L."/>
            <person name="Feng K."/>
            <person name="Yates T."/>
            <person name="Jawdy S."/>
            <person name="Smart L.B."/>
            <person name="Muchero W."/>
        </authorList>
    </citation>
    <scope>NUCLEOTIDE SEQUENCE</scope>
    <source>
        <tissue evidence="2">Shoot tip</tissue>
    </source>
</reference>
<accession>A0ABQ8ZIH6</accession>
<feature type="compositionally biased region" description="Polar residues" evidence="1">
    <location>
        <begin position="1"/>
        <end position="17"/>
    </location>
</feature>
<feature type="region of interest" description="Disordered" evidence="1">
    <location>
        <begin position="1"/>
        <end position="25"/>
    </location>
</feature>
<evidence type="ECO:0000313" key="3">
    <source>
        <dbReference type="Proteomes" id="UP001141253"/>
    </source>
</evidence>
<evidence type="ECO:0000256" key="1">
    <source>
        <dbReference type="SAM" id="MobiDB-lite"/>
    </source>
</evidence>
<organism evidence="2 3">
    <name type="scientific">Salix suchowensis</name>
    <dbReference type="NCBI Taxonomy" id="1278906"/>
    <lineage>
        <taxon>Eukaryota</taxon>
        <taxon>Viridiplantae</taxon>
        <taxon>Streptophyta</taxon>
        <taxon>Embryophyta</taxon>
        <taxon>Tracheophyta</taxon>
        <taxon>Spermatophyta</taxon>
        <taxon>Magnoliopsida</taxon>
        <taxon>eudicotyledons</taxon>
        <taxon>Gunneridae</taxon>
        <taxon>Pentapetalae</taxon>
        <taxon>rosids</taxon>
        <taxon>fabids</taxon>
        <taxon>Malpighiales</taxon>
        <taxon>Salicaceae</taxon>
        <taxon>Saliceae</taxon>
        <taxon>Salix</taxon>
    </lineage>
</organism>
<protein>
    <submittedName>
        <fullName evidence="2">Uncharacterized protein</fullName>
    </submittedName>
</protein>
<comment type="caution">
    <text evidence="2">The sequence shown here is derived from an EMBL/GenBank/DDBJ whole genome shotgun (WGS) entry which is preliminary data.</text>
</comment>
<keyword evidence="3" id="KW-1185">Reference proteome</keyword>
<dbReference type="Proteomes" id="UP001141253">
    <property type="component" value="Chromosome 16"/>
</dbReference>
<sequence length="90" mass="9953">MSSNKQNVASPAATQTIPDKRNLSLENYDTEAVNHDGEEAEMIEFCSGDTKAVNTEALNSDEEEAEMEKNYEVSLACTTNQRVFCPEYPG</sequence>